<evidence type="ECO:0000313" key="8">
    <source>
        <dbReference type="Proteomes" id="UP000228934"/>
    </source>
</evidence>
<comment type="similarity">
    <text evidence="1 5">Belongs to the GDA1/CD39 NTPase family.</text>
</comment>
<dbReference type="GO" id="GO:0009134">
    <property type="term" value="P:nucleoside diphosphate catabolic process"/>
    <property type="evidence" value="ECO:0007669"/>
    <property type="project" value="TreeGrafter"/>
</dbReference>
<dbReference type="GO" id="GO:0005524">
    <property type="term" value="F:ATP binding"/>
    <property type="evidence" value="ECO:0007669"/>
    <property type="project" value="UniProtKB-KW"/>
</dbReference>
<dbReference type="InterPro" id="IPR000407">
    <property type="entry name" value="GDA1_CD39_NTPase"/>
</dbReference>
<dbReference type="GO" id="GO:0005886">
    <property type="term" value="C:plasma membrane"/>
    <property type="evidence" value="ECO:0007669"/>
    <property type="project" value="TreeGrafter"/>
</dbReference>
<organism evidence="7 8">
    <name type="scientific">Aquarana catesbeiana</name>
    <name type="common">American bullfrog</name>
    <name type="synonym">Rana catesbeiana</name>
    <dbReference type="NCBI Taxonomy" id="8400"/>
    <lineage>
        <taxon>Eukaryota</taxon>
        <taxon>Metazoa</taxon>
        <taxon>Chordata</taxon>
        <taxon>Craniata</taxon>
        <taxon>Vertebrata</taxon>
        <taxon>Euteleostomi</taxon>
        <taxon>Amphibia</taxon>
        <taxon>Batrachia</taxon>
        <taxon>Anura</taxon>
        <taxon>Neobatrachia</taxon>
        <taxon>Ranoidea</taxon>
        <taxon>Ranidae</taxon>
        <taxon>Aquarana</taxon>
    </lineage>
</organism>
<evidence type="ECO:0000256" key="5">
    <source>
        <dbReference type="RuleBase" id="RU003833"/>
    </source>
</evidence>
<feature type="transmembrane region" description="Helical" evidence="6">
    <location>
        <begin position="30"/>
        <end position="52"/>
    </location>
</feature>
<evidence type="ECO:0000256" key="1">
    <source>
        <dbReference type="ARBA" id="ARBA00009283"/>
    </source>
</evidence>
<dbReference type="Gene3D" id="3.30.420.150">
    <property type="entry name" value="Exopolyphosphatase. Domain 2"/>
    <property type="match status" value="1"/>
</dbReference>
<dbReference type="GO" id="GO:0017111">
    <property type="term" value="F:ribonucleoside triphosphate phosphatase activity"/>
    <property type="evidence" value="ECO:0007669"/>
    <property type="project" value="TreeGrafter"/>
</dbReference>
<dbReference type="Gene3D" id="3.30.420.40">
    <property type="match status" value="1"/>
</dbReference>
<feature type="binding site" evidence="4">
    <location>
        <begin position="176"/>
        <end position="180"/>
    </location>
    <ligand>
        <name>ATP</name>
        <dbReference type="ChEBI" id="CHEBI:30616"/>
    </ligand>
</feature>
<keyword evidence="6" id="KW-0812">Transmembrane</keyword>
<accession>A0A2G9RUS2</accession>
<keyword evidence="4" id="KW-0067">ATP-binding</keyword>
<name>A0A2G9RUS2_AQUCT</name>
<sequence>MTIFIVILLLCLLIFICVLAGAGMALKRKISLVISVLFLLISVSVIIAIAYVQIHQEQAISPGPKYGIVLDAGSSRTTVYVYQWPAEKENNTGVVSQTNKLKNESAAQGVLASIENYFQTQPFDFRGAHIITGQEEGVYGWITVNYLLGNFLEKNIWSTWVHPDGAETTGALDLGGASTQISFIPEKSEQNPNNTLEVTLYGYKYNVYTHSFQCYGRDESEKRLLASLAQGIRGQAFVDNPCYPRNYKLNLTMNYIFGSLCSAKFRPANYNPDQFVRFKGTGDPDQCLHRVSTLFNFTACHGEQDCSFDGVYQPNVKGKFSAFSGFYYTANALNLTGHFSLEEFNSSMSSFCSQDWNKVCIFLLDHSTS</sequence>
<keyword evidence="6" id="KW-1133">Transmembrane helix</keyword>
<dbReference type="PANTHER" id="PTHR11782">
    <property type="entry name" value="ADENOSINE/GUANOSINE DIPHOSPHATASE"/>
    <property type="match status" value="1"/>
</dbReference>
<evidence type="ECO:0000256" key="2">
    <source>
        <dbReference type="ARBA" id="ARBA00022801"/>
    </source>
</evidence>
<feature type="active site" description="Proton acceptor" evidence="3">
    <location>
        <position position="136"/>
    </location>
</feature>
<reference evidence="8" key="1">
    <citation type="journal article" date="2017" name="Nat. Commun.">
        <title>The North American bullfrog draft genome provides insight into hormonal regulation of long noncoding RNA.</title>
        <authorList>
            <person name="Hammond S.A."/>
            <person name="Warren R.L."/>
            <person name="Vandervalk B.P."/>
            <person name="Kucuk E."/>
            <person name="Khan H."/>
            <person name="Gibb E.A."/>
            <person name="Pandoh P."/>
            <person name="Kirk H."/>
            <person name="Zhao Y."/>
            <person name="Jones M."/>
            <person name="Mungall A.J."/>
            <person name="Coope R."/>
            <person name="Pleasance S."/>
            <person name="Moore R.A."/>
            <person name="Holt R.A."/>
            <person name="Round J.M."/>
            <person name="Ohora S."/>
            <person name="Walle B.V."/>
            <person name="Veldhoen N."/>
            <person name="Helbing C.C."/>
            <person name="Birol I."/>
        </authorList>
    </citation>
    <scope>NUCLEOTIDE SEQUENCE [LARGE SCALE GENOMIC DNA]</scope>
</reference>
<dbReference type="OrthoDB" id="6372431at2759"/>
<evidence type="ECO:0000256" key="3">
    <source>
        <dbReference type="PIRSR" id="PIRSR600407-1"/>
    </source>
</evidence>
<dbReference type="Proteomes" id="UP000228934">
    <property type="component" value="Unassembled WGS sequence"/>
</dbReference>
<dbReference type="GO" id="GO:0045134">
    <property type="term" value="F:UDP phosphatase activity"/>
    <property type="evidence" value="ECO:0007669"/>
    <property type="project" value="TreeGrafter"/>
</dbReference>
<evidence type="ECO:0000256" key="4">
    <source>
        <dbReference type="PIRSR" id="PIRSR600407-2"/>
    </source>
</evidence>
<dbReference type="PROSITE" id="PS01238">
    <property type="entry name" value="GDA1_CD39_NTPASE"/>
    <property type="match status" value="1"/>
</dbReference>
<protein>
    <recommendedName>
        <fullName evidence="9">Ectonucleoside triphosphate diphosphohydrolase 3</fullName>
    </recommendedName>
</protein>
<dbReference type="EMBL" id="KV933040">
    <property type="protein sequence ID" value="PIO31657.1"/>
    <property type="molecule type" value="Genomic_DNA"/>
</dbReference>
<dbReference type="Pfam" id="PF01150">
    <property type="entry name" value="GDA1_CD39"/>
    <property type="match status" value="2"/>
</dbReference>
<keyword evidence="2 5" id="KW-0378">Hydrolase</keyword>
<dbReference type="AlphaFoldDB" id="A0A2G9RUS2"/>
<gene>
    <name evidence="7" type="ORF">AB205_0041340</name>
</gene>
<dbReference type="GO" id="GO:0004382">
    <property type="term" value="F:GDP phosphatase activity"/>
    <property type="evidence" value="ECO:0007669"/>
    <property type="project" value="TreeGrafter"/>
</dbReference>
<keyword evidence="6" id="KW-0472">Membrane</keyword>
<proteinExistence type="inferred from homology"/>
<evidence type="ECO:0000256" key="6">
    <source>
        <dbReference type="SAM" id="Phobius"/>
    </source>
</evidence>
<keyword evidence="8" id="KW-1185">Reference proteome</keyword>
<evidence type="ECO:0008006" key="9">
    <source>
        <dbReference type="Google" id="ProtNLM"/>
    </source>
</evidence>
<dbReference type="PANTHER" id="PTHR11782:SF38">
    <property type="entry name" value="ECTONUCLEOSIDE TRIPHOSPHATE DIPHOSPHOHYDROLASE 3"/>
    <property type="match status" value="1"/>
</dbReference>
<keyword evidence="4" id="KW-0547">Nucleotide-binding</keyword>
<evidence type="ECO:0000313" key="7">
    <source>
        <dbReference type="EMBL" id="PIO31657.1"/>
    </source>
</evidence>